<reference evidence="4" key="1">
    <citation type="submission" date="2017-09" db="EMBL/GenBank/DDBJ databases">
        <title>Depth-based differentiation of microbial function through sediment-hosted aquifers and enrichment of novel symbionts in the deep terrestrial subsurface.</title>
        <authorList>
            <person name="Probst A.J."/>
            <person name="Ladd B."/>
            <person name="Jarett J.K."/>
            <person name="Geller-Mcgrath D.E."/>
            <person name="Sieber C.M.K."/>
            <person name="Emerson J.B."/>
            <person name="Anantharaman K."/>
            <person name="Thomas B.C."/>
            <person name="Malmstrom R."/>
            <person name="Stieglmeier M."/>
            <person name="Klingl A."/>
            <person name="Woyke T."/>
            <person name="Ryan C.M."/>
            <person name="Banfield J.F."/>
        </authorList>
    </citation>
    <scope>NUCLEOTIDE SEQUENCE [LARGE SCALE GENOMIC DNA]</scope>
</reference>
<keyword evidence="1" id="KW-0812">Transmembrane</keyword>
<dbReference type="Gene3D" id="1.20.144.10">
    <property type="entry name" value="Phosphatidic acid phosphatase type 2/haloperoxidase"/>
    <property type="match status" value="1"/>
</dbReference>
<sequence length="363" mass="40963">MRYLSRRYPIEVYVLLIPSLIVLPILLAFNHLSGSSISPADLLSLAQAAAVGGSKFILGVKIIFVLAIWRLFHLMTAIRRGGISFSAVRNSLGSLFFVILLFSLPLVTIMFLTLIIYSRVSLAASLQASEMLMRWDKLFFSTYPIFSIQAWIQDAQLEQIILQTYLHLDWVMGGVLALLFIFRLHLFRVFILFFSITFAAALAISWLIPALGPGTVYLRPIFPLSVPPDIVEAQNHFLPTSQWLVVFDSLWRLWVDPTGKFLAITNFPSLHTAWALGCAYVATRLSRVLALPMLLWLVFIMIGCVYTMQHYGVDVLGGLVLGAAGIVLSEYLIRRDQDWRNTYFLFITDTQALLLSALRQLRG</sequence>
<dbReference type="Pfam" id="PF14378">
    <property type="entry name" value="PAP2_3"/>
    <property type="match status" value="1"/>
</dbReference>
<evidence type="ECO:0000313" key="3">
    <source>
        <dbReference type="EMBL" id="PIT98068.1"/>
    </source>
</evidence>
<feature type="transmembrane region" description="Helical" evidence="1">
    <location>
        <begin position="289"/>
        <end position="309"/>
    </location>
</feature>
<feature type="transmembrane region" description="Helical" evidence="1">
    <location>
        <begin position="160"/>
        <end position="182"/>
    </location>
</feature>
<feature type="transmembrane region" description="Helical" evidence="1">
    <location>
        <begin position="12"/>
        <end position="32"/>
    </location>
</feature>
<comment type="caution">
    <text evidence="3">The sequence shown here is derived from an EMBL/GenBank/DDBJ whole genome shotgun (WGS) entry which is preliminary data.</text>
</comment>
<feature type="transmembrane region" description="Helical" evidence="1">
    <location>
        <begin position="315"/>
        <end position="333"/>
    </location>
</feature>
<evidence type="ECO:0000313" key="4">
    <source>
        <dbReference type="Proteomes" id="UP000230731"/>
    </source>
</evidence>
<dbReference type="GO" id="GO:0016020">
    <property type="term" value="C:membrane"/>
    <property type="evidence" value="ECO:0007669"/>
    <property type="project" value="UniProtKB-SubCell"/>
</dbReference>
<gene>
    <name evidence="3" type="ORF">COT71_02570</name>
</gene>
<dbReference type="InterPro" id="IPR036938">
    <property type="entry name" value="PAP2/HPO_sf"/>
</dbReference>
<organism evidence="3 4">
    <name type="scientific">Candidatus Andersenbacteria bacterium CG10_big_fil_rev_8_21_14_0_10_54_11</name>
    <dbReference type="NCBI Taxonomy" id="1974485"/>
    <lineage>
        <taxon>Bacteria</taxon>
        <taxon>Candidatus Anderseniibacteriota</taxon>
    </lineage>
</organism>
<feature type="transmembrane region" description="Helical" evidence="1">
    <location>
        <begin position="189"/>
        <end position="208"/>
    </location>
</feature>
<keyword evidence="1" id="KW-0472">Membrane</keyword>
<evidence type="ECO:0000256" key="1">
    <source>
        <dbReference type="SAM" id="Phobius"/>
    </source>
</evidence>
<protein>
    <recommendedName>
        <fullName evidence="2">Inositolphosphotransferase Aur1/Ipt1 domain-containing protein</fullName>
    </recommendedName>
</protein>
<evidence type="ECO:0000259" key="2">
    <source>
        <dbReference type="Pfam" id="PF14378"/>
    </source>
</evidence>
<accession>A0A2M6WZ67</accession>
<name>A0A2M6WZ67_9BACT</name>
<dbReference type="InterPro" id="IPR026841">
    <property type="entry name" value="Aur1/Ipt1"/>
</dbReference>
<feature type="transmembrane region" description="Helical" evidence="1">
    <location>
        <begin position="261"/>
        <end position="282"/>
    </location>
</feature>
<dbReference type="SUPFAM" id="SSF48317">
    <property type="entry name" value="Acid phosphatase/Vanadium-dependent haloperoxidase"/>
    <property type="match status" value="1"/>
</dbReference>
<feature type="domain" description="Inositolphosphotransferase Aur1/Ipt1" evidence="2">
    <location>
        <begin position="145"/>
        <end position="327"/>
    </location>
</feature>
<feature type="transmembrane region" description="Helical" evidence="1">
    <location>
        <begin position="92"/>
        <end position="117"/>
    </location>
</feature>
<dbReference type="AlphaFoldDB" id="A0A2M6WZ67"/>
<dbReference type="Proteomes" id="UP000230731">
    <property type="component" value="Unassembled WGS sequence"/>
</dbReference>
<feature type="transmembrane region" description="Helical" evidence="1">
    <location>
        <begin position="52"/>
        <end position="72"/>
    </location>
</feature>
<proteinExistence type="predicted"/>
<keyword evidence="1" id="KW-1133">Transmembrane helix</keyword>
<dbReference type="EMBL" id="PEZP01000032">
    <property type="protein sequence ID" value="PIT98068.1"/>
    <property type="molecule type" value="Genomic_DNA"/>
</dbReference>